<comment type="caution">
    <text evidence="1">The sequence shown here is derived from an EMBL/GenBank/DDBJ whole genome shotgun (WGS) entry which is preliminary data.</text>
</comment>
<proteinExistence type="predicted"/>
<name>A0AA36DL15_CYLNA</name>
<accession>A0AA36DL15</accession>
<dbReference type="Proteomes" id="UP001176961">
    <property type="component" value="Unassembled WGS sequence"/>
</dbReference>
<protein>
    <submittedName>
        <fullName evidence="1">Uncharacterized protein</fullName>
    </submittedName>
</protein>
<evidence type="ECO:0000313" key="2">
    <source>
        <dbReference type="Proteomes" id="UP001176961"/>
    </source>
</evidence>
<evidence type="ECO:0000313" key="1">
    <source>
        <dbReference type="EMBL" id="CAJ0589578.1"/>
    </source>
</evidence>
<dbReference type="EMBL" id="CATQJL010000001">
    <property type="protein sequence ID" value="CAJ0589578.1"/>
    <property type="molecule type" value="Genomic_DNA"/>
</dbReference>
<sequence>MSPQAIFVRLHSSKSDMLTLEWSSGRFARFLLTNRSIVISPLASIAQRLPNVLGRKPALVNFVRHLSIFDTL</sequence>
<dbReference type="AlphaFoldDB" id="A0AA36DL15"/>
<gene>
    <name evidence="1" type="ORF">CYNAS_LOCUS1561</name>
</gene>
<organism evidence="1 2">
    <name type="scientific">Cylicocyclus nassatus</name>
    <name type="common">Nematode worm</name>
    <dbReference type="NCBI Taxonomy" id="53992"/>
    <lineage>
        <taxon>Eukaryota</taxon>
        <taxon>Metazoa</taxon>
        <taxon>Ecdysozoa</taxon>
        <taxon>Nematoda</taxon>
        <taxon>Chromadorea</taxon>
        <taxon>Rhabditida</taxon>
        <taxon>Rhabditina</taxon>
        <taxon>Rhabditomorpha</taxon>
        <taxon>Strongyloidea</taxon>
        <taxon>Strongylidae</taxon>
        <taxon>Cylicocyclus</taxon>
    </lineage>
</organism>
<reference evidence="1" key="1">
    <citation type="submission" date="2023-07" db="EMBL/GenBank/DDBJ databases">
        <authorList>
            <consortium name="CYATHOMIX"/>
        </authorList>
    </citation>
    <scope>NUCLEOTIDE SEQUENCE</scope>
    <source>
        <strain evidence="1">N/A</strain>
    </source>
</reference>
<keyword evidence="2" id="KW-1185">Reference proteome</keyword>